<reference evidence="1" key="2">
    <citation type="submission" date="2020-11" db="EMBL/GenBank/DDBJ databases">
        <authorList>
            <person name="McCartney M.A."/>
            <person name="Auch B."/>
            <person name="Kono T."/>
            <person name="Mallez S."/>
            <person name="Becker A."/>
            <person name="Gohl D.M."/>
            <person name="Silverstein K.A.T."/>
            <person name="Koren S."/>
            <person name="Bechman K.B."/>
            <person name="Herman A."/>
            <person name="Abrahante J.E."/>
            <person name="Garbe J."/>
        </authorList>
    </citation>
    <scope>NUCLEOTIDE SEQUENCE</scope>
    <source>
        <strain evidence="1">Duluth1</strain>
        <tissue evidence="1">Whole animal</tissue>
    </source>
</reference>
<dbReference type="EMBL" id="JAIWYP010000007">
    <property type="protein sequence ID" value="KAH3798485.1"/>
    <property type="molecule type" value="Genomic_DNA"/>
</dbReference>
<evidence type="ECO:0000313" key="1">
    <source>
        <dbReference type="EMBL" id="KAH3798485.1"/>
    </source>
</evidence>
<dbReference type="Proteomes" id="UP000828390">
    <property type="component" value="Unassembled WGS sequence"/>
</dbReference>
<sequence length="59" mass="7047">MPRCEEYVRTPRDERHECADQSADDIDYIVICGPYRQRRLGQQLERARRDRGQEPPAED</sequence>
<name>A0A9D4J4U9_DREPO</name>
<comment type="caution">
    <text evidence="1">The sequence shown here is derived from an EMBL/GenBank/DDBJ whole genome shotgun (WGS) entry which is preliminary data.</text>
</comment>
<proteinExistence type="predicted"/>
<organism evidence="1 2">
    <name type="scientific">Dreissena polymorpha</name>
    <name type="common">Zebra mussel</name>
    <name type="synonym">Mytilus polymorpha</name>
    <dbReference type="NCBI Taxonomy" id="45954"/>
    <lineage>
        <taxon>Eukaryota</taxon>
        <taxon>Metazoa</taxon>
        <taxon>Spiralia</taxon>
        <taxon>Lophotrochozoa</taxon>
        <taxon>Mollusca</taxon>
        <taxon>Bivalvia</taxon>
        <taxon>Autobranchia</taxon>
        <taxon>Heteroconchia</taxon>
        <taxon>Euheterodonta</taxon>
        <taxon>Imparidentia</taxon>
        <taxon>Neoheterodontei</taxon>
        <taxon>Myida</taxon>
        <taxon>Dreissenoidea</taxon>
        <taxon>Dreissenidae</taxon>
        <taxon>Dreissena</taxon>
    </lineage>
</organism>
<protein>
    <submittedName>
        <fullName evidence="1">Uncharacterized protein</fullName>
    </submittedName>
</protein>
<dbReference type="AlphaFoldDB" id="A0A9D4J4U9"/>
<accession>A0A9D4J4U9</accession>
<keyword evidence="2" id="KW-1185">Reference proteome</keyword>
<evidence type="ECO:0000313" key="2">
    <source>
        <dbReference type="Proteomes" id="UP000828390"/>
    </source>
</evidence>
<reference evidence="1" key="1">
    <citation type="journal article" date="2019" name="bioRxiv">
        <title>The Genome of the Zebra Mussel, Dreissena polymorpha: A Resource for Invasive Species Research.</title>
        <authorList>
            <person name="McCartney M.A."/>
            <person name="Auch B."/>
            <person name="Kono T."/>
            <person name="Mallez S."/>
            <person name="Zhang Y."/>
            <person name="Obille A."/>
            <person name="Becker A."/>
            <person name="Abrahante J.E."/>
            <person name="Garbe J."/>
            <person name="Badalamenti J.P."/>
            <person name="Herman A."/>
            <person name="Mangelson H."/>
            <person name="Liachko I."/>
            <person name="Sullivan S."/>
            <person name="Sone E.D."/>
            <person name="Koren S."/>
            <person name="Silverstein K.A.T."/>
            <person name="Beckman K.B."/>
            <person name="Gohl D.M."/>
        </authorList>
    </citation>
    <scope>NUCLEOTIDE SEQUENCE</scope>
    <source>
        <strain evidence="1">Duluth1</strain>
        <tissue evidence="1">Whole animal</tissue>
    </source>
</reference>
<gene>
    <name evidence="1" type="ORF">DPMN_152085</name>
</gene>